<gene>
    <name evidence="1" type="ORF">M3M35_06425</name>
</gene>
<protein>
    <submittedName>
        <fullName evidence="1">Uncharacterized protein</fullName>
    </submittedName>
</protein>
<keyword evidence="2" id="KW-1185">Reference proteome</keyword>
<name>A0ABY5BRA6_9LACO</name>
<reference evidence="1" key="1">
    <citation type="submission" date="2022-05" db="EMBL/GenBank/DDBJ databases">
        <authorList>
            <person name="Oliphant S.A."/>
            <person name="Watson-Haigh N.S."/>
            <person name="Sumby K.M."/>
            <person name="Gardner J.M."/>
            <person name="Jiranek V."/>
        </authorList>
    </citation>
    <scope>NUCLEOTIDE SEQUENCE</scope>
    <source>
        <strain evidence="1">KI16_H9</strain>
    </source>
</reference>
<sequence length="125" mass="14806">MENTNLKKNRKEFIKKAFKDNLNSVEDIDAGHWNDINFLIKLKKININEFNNFKISVGQPYGDPVEQIDCDFNDFFNDIDNKSSEIIKNRIYHPDYIKQENLNNIKVFVFIQKINGSYCLYASFQ</sequence>
<dbReference type="Proteomes" id="UP001056707">
    <property type="component" value="Chromosome"/>
</dbReference>
<organism evidence="1 2">
    <name type="scientific">Fructilactobacillus myrtifloralis</name>
    <dbReference type="NCBI Taxonomy" id="2940301"/>
    <lineage>
        <taxon>Bacteria</taxon>
        <taxon>Bacillati</taxon>
        <taxon>Bacillota</taxon>
        <taxon>Bacilli</taxon>
        <taxon>Lactobacillales</taxon>
        <taxon>Lactobacillaceae</taxon>
        <taxon>Fructilactobacillus</taxon>
    </lineage>
</organism>
<dbReference type="EMBL" id="CP097116">
    <property type="protein sequence ID" value="USS84924.1"/>
    <property type="molecule type" value="Genomic_DNA"/>
</dbReference>
<accession>A0ABY5BRA6</accession>
<evidence type="ECO:0000313" key="2">
    <source>
        <dbReference type="Proteomes" id="UP001056707"/>
    </source>
</evidence>
<dbReference type="RefSeq" id="WP_252749826.1">
    <property type="nucleotide sequence ID" value="NZ_CP097116.1"/>
</dbReference>
<proteinExistence type="predicted"/>
<evidence type="ECO:0000313" key="1">
    <source>
        <dbReference type="EMBL" id="USS84924.1"/>
    </source>
</evidence>